<dbReference type="AlphaFoldDB" id="A0A7C4P098"/>
<dbReference type="EMBL" id="DSZN01000090">
    <property type="protein sequence ID" value="HGQ85727.1"/>
    <property type="molecule type" value="Genomic_DNA"/>
</dbReference>
<dbReference type="SUPFAM" id="SSF52980">
    <property type="entry name" value="Restriction endonuclease-like"/>
    <property type="match status" value="1"/>
</dbReference>
<dbReference type="InterPro" id="IPR003509">
    <property type="entry name" value="UPF0102_YraN-like"/>
</dbReference>
<gene>
    <name evidence="3" type="ORF">ENT66_05205</name>
</gene>
<evidence type="ECO:0000256" key="2">
    <source>
        <dbReference type="HAMAP-Rule" id="MF_00048"/>
    </source>
</evidence>
<name>A0A7C4P098_9BACT</name>
<proteinExistence type="inferred from homology"/>
<dbReference type="PANTHER" id="PTHR34039">
    <property type="entry name" value="UPF0102 PROTEIN YRAN"/>
    <property type="match status" value="1"/>
</dbReference>
<comment type="caution">
    <text evidence="3">The sequence shown here is derived from an EMBL/GenBank/DDBJ whole genome shotgun (WGS) entry which is preliminary data.</text>
</comment>
<dbReference type="GO" id="GO:0003676">
    <property type="term" value="F:nucleic acid binding"/>
    <property type="evidence" value="ECO:0007669"/>
    <property type="project" value="InterPro"/>
</dbReference>
<evidence type="ECO:0000256" key="1">
    <source>
        <dbReference type="ARBA" id="ARBA00006738"/>
    </source>
</evidence>
<dbReference type="Gene3D" id="3.40.1350.10">
    <property type="match status" value="1"/>
</dbReference>
<accession>A0A7C4P098</accession>
<sequence>MKIKEFFQKLTSKEKGKKAEELAVEYLISKGFEILEKNYKTSFGEIDIIAKKRNILIFIEVKSEFGEDEFLAEEKVDFRKREKILKVAEYFLLKNFQKLSKIKEIRFDVIVLRIRKGEIIHYESAFYKERDFTRY</sequence>
<reference evidence="3" key="1">
    <citation type="journal article" date="2020" name="mSystems">
        <title>Genome- and Community-Level Interaction Insights into Carbon Utilization and Element Cycling Functions of Hydrothermarchaeota in Hydrothermal Sediment.</title>
        <authorList>
            <person name="Zhou Z."/>
            <person name="Liu Y."/>
            <person name="Xu W."/>
            <person name="Pan J."/>
            <person name="Luo Z.H."/>
            <person name="Li M."/>
        </authorList>
    </citation>
    <scope>NUCLEOTIDE SEQUENCE [LARGE SCALE GENOMIC DNA]</scope>
    <source>
        <strain evidence="3">SpSt-6</strain>
    </source>
</reference>
<dbReference type="InterPro" id="IPR011856">
    <property type="entry name" value="tRNA_endonuc-like_dom_sf"/>
</dbReference>
<evidence type="ECO:0000313" key="3">
    <source>
        <dbReference type="EMBL" id="HGQ85727.1"/>
    </source>
</evidence>
<dbReference type="PANTHER" id="PTHR34039:SF1">
    <property type="entry name" value="UPF0102 PROTEIN YRAN"/>
    <property type="match status" value="1"/>
</dbReference>
<protein>
    <recommendedName>
        <fullName evidence="2">UPF0102 protein ENT66_05205</fullName>
    </recommendedName>
</protein>
<organism evidence="3">
    <name type="scientific">Thermodesulfobacterium geofontis</name>
    <dbReference type="NCBI Taxonomy" id="1295609"/>
    <lineage>
        <taxon>Bacteria</taxon>
        <taxon>Pseudomonadati</taxon>
        <taxon>Thermodesulfobacteriota</taxon>
        <taxon>Thermodesulfobacteria</taxon>
        <taxon>Thermodesulfobacteriales</taxon>
        <taxon>Thermodesulfobacteriaceae</taxon>
        <taxon>Thermodesulfobacterium</taxon>
    </lineage>
</organism>
<comment type="similarity">
    <text evidence="1 2">Belongs to the UPF0102 family.</text>
</comment>
<dbReference type="InterPro" id="IPR011335">
    <property type="entry name" value="Restrct_endonuc-II-like"/>
</dbReference>
<dbReference type="Pfam" id="PF02021">
    <property type="entry name" value="UPF0102"/>
    <property type="match status" value="1"/>
</dbReference>
<dbReference type="HAMAP" id="MF_00048">
    <property type="entry name" value="UPF0102"/>
    <property type="match status" value="1"/>
</dbReference>